<evidence type="ECO:0008006" key="7">
    <source>
        <dbReference type="Google" id="ProtNLM"/>
    </source>
</evidence>
<dbReference type="NCBIfam" id="TIGR04183">
    <property type="entry name" value="Por_Secre_tail"/>
    <property type="match status" value="1"/>
</dbReference>
<evidence type="ECO:0000256" key="1">
    <source>
        <dbReference type="ARBA" id="ARBA00022729"/>
    </source>
</evidence>
<keyword evidence="1 2" id="KW-0732">Signal</keyword>
<feature type="chain" id="PRO_5002002551" description="Secretion system C-terminal sorting domain-containing protein" evidence="2">
    <location>
        <begin position="24"/>
        <end position="559"/>
    </location>
</feature>
<dbReference type="Proteomes" id="UP000030129">
    <property type="component" value="Unassembled WGS sequence"/>
</dbReference>
<feature type="domain" description="DUF4397" evidence="3">
    <location>
        <begin position="253"/>
        <end position="336"/>
    </location>
</feature>
<evidence type="ECO:0000259" key="3">
    <source>
        <dbReference type="Pfam" id="PF14344"/>
    </source>
</evidence>
<keyword evidence="6" id="KW-1185">Reference proteome</keyword>
<dbReference type="EMBL" id="JRLV01000015">
    <property type="protein sequence ID" value="KGO79705.1"/>
    <property type="molecule type" value="Genomic_DNA"/>
</dbReference>
<feature type="domain" description="DUF4397" evidence="3">
    <location>
        <begin position="366"/>
        <end position="445"/>
    </location>
</feature>
<evidence type="ECO:0000313" key="6">
    <source>
        <dbReference type="Proteomes" id="UP000030129"/>
    </source>
</evidence>
<gene>
    <name evidence="5" type="ORF">Q763_12715</name>
</gene>
<feature type="domain" description="Secretion system C-terminal sorting" evidence="4">
    <location>
        <begin position="490"/>
        <end position="557"/>
    </location>
</feature>
<sequence length="559" mass="58802">MKKITKFLTAIFLLALNCVTAQTARVQVIHNCADLAAQTVDVYLNGTILLDDFAFRTATPFVDAPAGEEITIVVAPGNSSSADDGIYTLSTTLTENEKYILVANGIVSATGYSPNQAFEISVYSGAREMAMSVGTDILVNHGSTDAPTVDAVETSIPAGTVVNDLSYPSFTGDYLELATQDYILDITDETGMTVVASYQVPLASLNLEGAALTVLASGFLDPSMNSDGPAFGLWVATAEGGDLIELPLANQTARVQVLHNSADLAAQTVDVYLNETLLLDDFAFRTASPFVDAPAGEEITLSVAPSNSSSVNDNIYSVNVTLEPDGTYIVVANGIVSDSGYNPSQPFGLFVYPMAREMANMNENTDVLVFHGATDAPTVDVQAVGAGTLVDDLEYSNFSDYLELPTADYIISVATADGETVVASYQAPLSTLGLEGQSLTVLASGFLDPSENSDGPAFGLWAATSAGGAMLELPLTTLSTDEFQSNNFTVYPNPAINSVNITGLIDEGAAEHIIFDSYGRQVITTTNSTIDVSGLATGIYNIVSTDGQQVSTQKLVIKR</sequence>
<protein>
    <recommendedName>
        <fullName evidence="7">Secretion system C-terminal sorting domain-containing protein</fullName>
    </recommendedName>
</protein>
<dbReference type="Pfam" id="PF18962">
    <property type="entry name" value="Por_Secre_tail"/>
    <property type="match status" value="1"/>
</dbReference>
<dbReference type="AlphaFoldDB" id="A0A0A2LUA1"/>
<dbReference type="eggNOG" id="ENOG502ZB0P">
    <property type="taxonomic scope" value="Bacteria"/>
</dbReference>
<evidence type="ECO:0000259" key="4">
    <source>
        <dbReference type="Pfam" id="PF18962"/>
    </source>
</evidence>
<evidence type="ECO:0000256" key="2">
    <source>
        <dbReference type="SAM" id="SignalP"/>
    </source>
</evidence>
<proteinExistence type="predicted"/>
<comment type="caution">
    <text evidence="5">The sequence shown here is derived from an EMBL/GenBank/DDBJ whole genome shotgun (WGS) entry which is preliminary data.</text>
</comment>
<dbReference type="InterPro" id="IPR025510">
    <property type="entry name" value="DUF4397"/>
</dbReference>
<dbReference type="InterPro" id="IPR026444">
    <property type="entry name" value="Secre_tail"/>
</dbReference>
<organism evidence="5 6">
    <name type="scientific">Flavobacterium beibuense F44-8</name>
    <dbReference type="NCBI Taxonomy" id="1406840"/>
    <lineage>
        <taxon>Bacteria</taxon>
        <taxon>Pseudomonadati</taxon>
        <taxon>Bacteroidota</taxon>
        <taxon>Flavobacteriia</taxon>
        <taxon>Flavobacteriales</taxon>
        <taxon>Flavobacteriaceae</taxon>
        <taxon>Flavobacterium</taxon>
    </lineage>
</organism>
<dbReference type="STRING" id="1406840.Q763_12715"/>
<evidence type="ECO:0000313" key="5">
    <source>
        <dbReference type="EMBL" id="KGO79705.1"/>
    </source>
</evidence>
<accession>A0A0A2LUA1</accession>
<feature type="signal peptide" evidence="2">
    <location>
        <begin position="1"/>
        <end position="23"/>
    </location>
</feature>
<dbReference type="Pfam" id="PF14344">
    <property type="entry name" value="DUF4397"/>
    <property type="match status" value="3"/>
</dbReference>
<reference evidence="5 6" key="1">
    <citation type="submission" date="2013-09" db="EMBL/GenBank/DDBJ databases">
        <authorList>
            <person name="Zeng Z."/>
            <person name="Chen C."/>
        </authorList>
    </citation>
    <scope>NUCLEOTIDE SEQUENCE [LARGE SCALE GENOMIC DNA]</scope>
    <source>
        <strain evidence="5 6">F44-8</strain>
    </source>
</reference>
<feature type="domain" description="DUF4397" evidence="3">
    <location>
        <begin position="24"/>
        <end position="151"/>
    </location>
</feature>
<name>A0A0A2LUA1_9FLAO</name>
<dbReference type="RefSeq" id="WP_035134770.1">
    <property type="nucleotide sequence ID" value="NZ_JRLV01000015.1"/>
</dbReference>